<dbReference type="PANTHER" id="PTHR13036">
    <property type="entry name" value="BETA1,4 MANNOSYLTRANSFERASE"/>
    <property type="match status" value="1"/>
</dbReference>
<accession>A0AAV8R7U5</accession>
<keyword evidence="8 13" id="KW-0472">Membrane</keyword>
<evidence type="ECO:0000256" key="7">
    <source>
        <dbReference type="ARBA" id="ARBA00022989"/>
    </source>
</evidence>
<proteinExistence type="predicted"/>
<evidence type="ECO:0000259" key="14">
    <source>
        <dbReference type="Pfam" id="PF00534"/>
    </source>
</evidence>
<keyword evidence="3" id="KW-0328">Glycosyltransferase</keyword>
<dbReference type="AlphaFoldDB" id="A0AAV8R7U5"/>
<evidence type="ECO:0000256" key="12">
    <source>
        <dbReference type="ARBA" id="ARBA00045071"/>
    </source>
</evidence>
<dbReference type="Pfam" id="PF13579">
    <property type="entry name" value="Glyco_trans_4_4"/>
    <property type="match status" value="1"/>
</dbReference>
<keyword evidence="5 13" id="KW-0812">Transmembrane</keyword>
<evidence type="ECO:0000256" key="8">
    <source>
        <dbReference type="ARBA" id="ARBA00023136"/>
    </source>
</evidence>
<dbReference type="FunFam" id="3.40.50.2000:FF:000109">
    <property type="entry name" value="Chitobiosyldiphosphodolichol beta-mannosyltransferase"/>
    <property type="match status" value="1"/>
</dbReference>
<feature type="domain" description="Glycosyl transferase family 1" evidence="14">
    <location>
        <begin position="327"/>
        <end position="439"/>
    </location>
</feature>
<evidence type="ECO:0000313" key="17">
    <source>
        <dbReference type="Proteomes" id="UP001222027"/>
    </source>
</evidence>
<keyword evidence="17" id="KW-1185">Reference proteome</keyword>
<sequence length="487" mass="54454">MGSTEKKKGRAAVVVLGDIGRSPRMQYHALSLAEQANLEVDIVANGGSDPHVAIRENHSIHLYQMRSIHLRGLTKISSALALVIKAALQFAILIWFLCVKIPRPDVFLVQNPPSVPTLAAVKLSSWLRRSKFIIDWHNFGYTLLGLSHGRSHIIVKIYHWFESYFGRMADVSLCVTRAMQHELAENWRIKATVLYDQPPEFFHPASMRQMHELFSRLQNDICRPNGVCDCVSAVAAQEGLDTDEAITELNQSSDTLFSSQIGSNIFLKPNRPALVVSSTSWTPDEDFSILLQAALMYDRRIAAALGENDSIVEEKLWTDISNGEQHLYPRLLFVITGKGPEKRKYEEQIKKLKLRRVAFRTMWLSAEDYPLLLGSADLGVSLHTSSSGLDLPMKVVDMFGCGLPVCAASYSCIKELIKVEKNGLLFSSPSELADEFMMLFKGFPEKCEALKSLKDGALATSSSSRWSTEWGSHALPLISEVISEEQR</sequence>
<dbReference type="InterPro" id="IPR001296">
    <property type="entry name" value="Glyco_trans_1"/>
</dbReference>
<evidence type="ECO:0000256" key="1">
    <source>
        <dbReference type="ARBA" id="ARBA00004389"/>
    </source>
</evidence>
<comment type="pathway">
    <text evidence="2">Protein modification; protein glycosylation.</text>
</comment>
<dbReference type="GO" id="GO:0005789">
    <property type="term" value="C:endoplasmic reticulum membrane"/>
    <property type="evidence" value="ECO:0007669"/>
    <property type="project" value="UniProtKB-SubCell"/>
</dbReference>
<dbReference type="InterPro" id="IPR026051">
    <property type="entry name" value="ALG1-like"/>
</dbReference>
<reference evidence="16 17" key="1">
    <citation type="submission" date="2022-12" db="EMBL/GenBank/DDBJ databases">
        <title>Chromosome-scale assembly of the Ensete ventricosum genome.</title>
        <authorList>
            <person name="Dussert Y."/>
            <person name="Stocks J."/>
            <person name="Wendawek A."/>
            <person name="Woldeyes F."/>
            <person name="Nichols R.A."/>
            <person name="Borrell J.S."/>
        </authorList>
    </citation>
    <scope>NUCLEOTIDE SEQUENCE [LARGE SCALE GENOMIC DNA]</scope>
    <source>
        <strain evidence="17">cv. Maze</strain>
        <tissue evidence="16">Seeds</tissue>
    </source>
</reference>
<evidence type="ECO:0000256" key="10">
    <source>
        <dbReference type="ARBA" id="ARBA00031566"/>
    </source>
</evidence>
<feature type="transmembrane region" description="Helical" evidence="13">
    <location>
        <begin position="76"/>
        <end position="97"/>
    </location>
</feature>
<evidence type="ECO:0000256" key="3">
    <source>
        <dbReference type="ARBA" id="ARBA00022676"/>
    </source>
</evidence>
<dbReference type="PANTHER" id="PTHR13036:SF0">
    <property type="entry name" value="CHITOBIOSYLDIPHOSPHODOLICHOL BETA-MANNOSYLTRANSFERASE"/>
    <property type="match status" value="1"/>
</dbReference>
<evidence type="ECO:0000259" key="15">
    <source>
        <dbReference type="Pfam" id="PF13579"/>
    </source>
</evidence>
<evidence type="ECO:0000256" key="9">
    <source>
        <dbReference type="ARBA" id="ARBA00031434"/>
    </source>
</evidence>
<organism evidence="16 17">
    <name type="scientific">Ensete ventricosum</name>
    <name type="common">Abyssinian banana</name>
    <name type="synonym">Musa ensete</name>
    <dbReference type="NCBI Taxonomy" id="4639"/>
    <lineage>
        <taxon>Eukaryota</taxon>
        <taxon>Viridiplantae</taxon>
        <taxon>Streptophyta</taxon>
        <taxon>Embryophyta</taxon>
        <taxon>Tracheophyta</taxon>
        <taxon>Spermatophyta</taxon>
        <taxon>Magnoliopsida</taxon>
        <taxon>Liliopsida</taxon>
        <taxon>Zingiberales</taxon>
        <taxon>Musaceae</taxon>
        <taxon>Ensete</taxon>
    </lineage>
</organism>
<dbReference type="SUPFAM" id="SSF53756">
    <property type="entry name" value="UDP-Glycosyltransferase/glycogen phosphorylase"/>
    <property type="match status" value="2"/>
</dbReference>
<dbReference type="GO" id="GO:0004578">
    <property type="term" value="F:chitobiosyldiphosphodolichol beta-mannosyltransferase activity"/>
    <property type="evidence" value="ECO:0007669"/>
    <property type="project" value="UniProtKB-EC"/>
</dbReference>
<dbReference type="InterPro" id="IPR028098">
    <property type="entry name" value="Glyco_trans_4-like_N"/>
</dbReference>
<keyword evidence="4" id="KW-0808">Transferase</keyword>
<evidence type="ECO:0000256" key="13">
    <source>
        <dbReference type="SAM" id="Phobius"/>
    </source>
</evidence>
<keyword evidence="6" id="KW-0256">Endoplasmic reticulum</keyword>
<keyword evidence="7 13" id="KW-1133">Transmembrane helix</keyword>
<comment type="catalytic activity">
    <reaction evidence="12">
        <text>an N,N'-diacetylchitobiosyl-diphospho-di-trans,poly-cis-dolichol + GDP-alpha-D-mannose = a beta-D-Man-(1-&gt;4)-beta-D-GlcNAc-(1-&gt;4)-alpha-D-GlcNAc-diphospho-di-trans,poly-cis-dolichol + GDP + H(+)</text>
        <dbReference type="Rhea" id="RHEA:13865"/>
        <dbReference type="Rhea" id="RHEA-COMP:19510"/>
        <dbReference type="Rhea" id="RHEA-COMP:19511"/>
        <dbReference type="ChEBI" id="CHEBI:15378"/>
        <dbReference type="ChEBI" id="CHEBI:57269"/>
        <dbReference type="ChEBI" id="CHEBI:57527"/>
        <dbReference type="ChEBI" id="CHEBI:58189"/>
        <dbReference type="ChEBI" id="CHEBI:58472"/>
        <dbReference type="EC" id="2.4.1.142"/>
    </reaction>
    <physiologicalReaction direction="left-to-right" evidence="12">
        <dbReference type="Rhea" id="RHEA:13866"/>
    </physiologicalReaction>
</comment>
<gene>
    <name evidence="16" type="ORF">OPV22_013236</name>
</gene>
<comment type="caution">
    <text evidence="16">The sequence shown here is derived from an EMBL/GenBank/DDBJ whole genome shotgun (WGS) entry which is preliminary data.</text>
</comment>
<evidence type="ECO:0000256" key="6">
    <source>
        <dbReference type="ARBA" id="ARBA00022824"/>
    </source>
</evidence>
<protein>
    <recommendedName>
        <fullName evidence="10">Beta-1,4-mannosyltransferase</fullName>
    </recommendedName>
    <alternativeName>
        <fullName evidence="11">GDP-Man:GlcNAc2-PP-dolichol mannosyltransferase</fullName>
    </alternativeName>
    <alternativeName>
        <fullName evidence="9">GDP-mannose-dolichol diphosphochitobiose mannosyltransferase</fullName>
    </alternativeName>
</protein>
<name>A0AAV8R7U5_ENSVE</name>
<evidence type="ECO:0000256" key="2">
    <source>
        <dbReference type="ARBA" id="ARBA00004922"/>
    </source>
</evidence>
<dbReference type="Gene3D" id="3.40.50.2000">
    <property type="entry name" value="Glycogen Phosphorylase B"/>
    <property type="match status" value="2"/>
</dbReference>
<dbReference type="Pfam" id="PF00534">
    <property type="entry name" value="Glycos_transf_1"/>
    <property type="match status" value="1"/>
</dbReference>
<dbReference type="Proteomes" id="UP001222027">
    <property type="component" value="Unassembled WGS sequence"/>
</dbReference>
<dbReference type="EMBL" id="JAQQAF010000004">
    <property type="protein sequence ID" value="KAJ8491515.1"/>
    <property type="molecule type" value="Genomic_DNA"/>
</dbReference>
<dbReference type="FunFam" id="3.40.50.2000:FF:000083">
    <property type="entry name" value="UDP-glycosyltransferase TURAN isoform X1"/>
    <property type="match status" value="1"/>
</dbReference>
<evidence type="ECO:0000256" key="11">
    <source>
        <dbReference type="ARBA" id="ARBA00033088"/>
    </source>
</evidence>
<evidence type="ECO:0000313" key="16">
    <source>
        <dbReference type="EMBL" id="KAJ8491515.1"/>
    </source>
</evidence>
<evidence type="ECO:0000256" key="4">
    <source>
        <dbReference type="ARBA" id="ARBA00022679"/>
    </source>
</evidence>
<evidence type="ECO:0000256" key="5">
    <source>
        <dbReference type="ARBA" id="ARBA00022692"/>
    </source>
</evidence>
<feature type="domain" description="Glycosyltransferase subfamily 4-like N-terminal" evidence="15">
    <location>
        <begin position="37"/>
        <end position="191"/>
    </location>
</feature>
<comment type="subcellular location">
    <subcellularLocation>
        <location evidence="1">Endoplasmic reticulum membrane</location>
        <topology evidence="1">Single-pass membrane protein</topology>
    </subcellularLocation>
</comment>